<protein>
    <submittedName>
        <fullName evidence="1">Uncharacterized protein</fullName>
    </submittedName>
</protein>
<gene>
    <name evidence="1" type="ORF">J2X05_002642</name>
</gene>
<accession>A0ABU1UZI6</accession>
<keyword evidence="2" id="KW-1185">Reference proteome</keyword>
<organism evidence="1 2">
    <name type="scientific">Cellvibrio fibrivorans</name>
    <dbReference type="NCBI Taxonomy" id="126350"/>
    <lineage>
        <taxon>Bacteria</taxon>
        <taxon>Pseudomonadati</taxon>
        <taxon>Pseudomonadota</taxon>
        <taxon>Gammaproteobacteria</taxon>
        <taxon>Cellvibrionales</taxon>
        <taxon>Cellvibrionaceae</taxon>
        <taxon>Cellvibrio</taxon>
    </lineage>
</organism>
<proteinExistence type="predicted"/>
<name>A0ABU1UZI6_9GAMM</name>
<evidence type="ECO:0000313" key="1">
    <source>
        <dbReference type="EMBL" id="MDR7090618.1"/>
    </source>
</evidence>
<evidence type="ECO:0000313" key="2">
    <source>
        <dbReference type="Proteomes" id="UP001253595"/>
    </source>
</evidence>
<sequence length="36" mass="4019">MKAKLDVKSKLNQKQTALTIKSNVKAGPPLIVRRKD</sequence>
<dbReference type="Proteomes" id="UP001253595">
    <property type="component" value="Unassembled WGS sequence"/>
</dbReference>
<dbReference type="EMBL" id="JAVDVX010000004">
    <property type="protein sequence ID" value="MDR7090618.1"/>
    <property type="molecule type" value="Genomic_DNA"/>
</dbReference>
<reference evidence="1 2" key="1">
    <citation type="submission" date="2023-07" db="EMBL/GenBank/DDBJ databases">
        <title>Sorghum-associated microbial communities from plants grown in Nebraska, USA.</title>
        <authorList>
            <person name="Schachtman D."/>
        </authorList>
    </citation>
    <scope>NUCLEOTIDE SEQUENCE [LARGE SCALE GENOMIC DNA]</scope>
    <source>
        <strain evidence="1 2">BE190</strain>
    </source>
</reference>
<comment type="caution">
    <text evidence="1">The sequence shown here is derived from an EMBL/GenBank/DDBJ whole genome shotgun (WGS) entry which is preliminary data.</text>
</comment>